<evidence type="ECO:0000259" key="3">
    <source>
        <dbReference type="Pfam" id="PF00149"/>
    </source>
</evidence>
<keyword evidence="5" id="KW-1185">Reference proteome</keyword>
<dbReference type="PANTHER" id="PTHR22953">
    <property type="entry name" value="ACID PHOSPHATASE RELATED"/>
    <property type="match status" value="1"/>
</dbReference>
<dbReference type="PANTHER" id="PTHR22953:SF153">
    <property type="entry name" value="PURPLE ACID PHOSPHATASE"/>
    <property type="match status" value="1"/>
</dbReference>
<evidence type="ECO:0000313" key="5">
    <source>
        <dbReference type="Proteomes" id="UP000539350"/>
    </source>
</evidence>
<accession>A0A7W2TV49</accession>
<dbReference type="InterPro" id="IPR004843">
    <property type="entry name" value="Calcineurin-like_PHP"/>
</dbReference>
<dbReference type="InterPro" id="IPR008963">
    <property type="entry name" value="Purple_acid_Pase-like_N"/>
</dbReference>
<dbReference type="RefSeq" id="WP_182169501.1">
    <property type="nucleotide sequence ID" value="NZ_JACFXU010000013.1"/>
</dbReference>
<gene>
    <name evidence="4" type="ORF">H2508_05035</name>
</gene>
<reference evidence="4 5" key="1">
    <citation type="submission" date="2020-07" db="EMBL/GenBank/DDBJ databases">
        <title>Halieaceae bacterium, F7430, whole genome shotgun sequencing project.</title>
        <authorList>
            <person name="Jiang S."/>
            <person name="Liu Z.W."/>
            <person name="Du Z.J."/>
        </authorList>
    </citation>
    <scope>NUCLEOTIDE SEQUENCE [LARGE SCALE GENOMIC DNA]</scope>
    <source>
        <strain evidence="4 5">F7430</strain>
    </source>
</reference>
<comment type="caution">
    <text evidence="4">The sequence shown here is derived from an EMBL/GenBank/DDBJ whole genome shotgun (WGS) entry which is preliminary data.</text>
</comment>
<feature type="signal peptide" evidence="2">
    <location>
        <begin position="1"/>
        <end position="21"/>
    </location>
</feature>
<feature type="domain" description="Calcineurin-like phosphoesterase" evidence="3">
    <location>
        <begin position="137"/>
        <end position="392"/>
    </location>
</feature>
<name>A0A7W2TV49_9GAMM</name>
<dbReference type="GO" id="GO:0003993">
    <property type="term" value="F:acid phosphatase activity"/>
    <property type="evidence" value="ECO:0007669"/>
    <property type="project" value="InterPro"/>
</dbReference>
<organism evidence="4 5">
    <name type="scientific">Sediminihaliea albiluteola</name>
    <dbReference type="NCBI Taxonomy" id="2758564"/>
    <lineage>
        <taxon>Bacteria</taxon>
        <taxon>Pseudomonadati</taxon>
        <taxon>Pseudomonadota</taxon>
        <taxon>Gammaproteobacteria</taxon>
        <taxon>Cellvibrionales</taxon>
        <taxon>Halieaceae</taxon>
        <taxon>Sediminihaliea</taxon>
    </lineage>
</organism>
<proteinExistence type="predicted"/>
<dbReference type="PROSITE" id="PS51257">
    <property type="entry name" value="PROKAR_LIPOPROTEIN"/>
    <property type="match status" value="1"/>
</dbReference>
<evidence type="ECO:0000256" key="2">
    <source>
        <dbReference type="SAM" id="SignalP"/>
    </source>
</evidence>
<dbReference type="Gene3D" id="3.60.21.10">
    <property type="match status" value="1"/>
</dbReference>
<dbReference type="Proteomes" id="UP000539350">
    <property type="component" value="Unassembled WGS sequence"/>
</dbReference>
<dbReference type="InterPro" id="IPR029052">
    <property type="entry name" value="Metallo-depent_PP-like"/>
</dbReference>
<dbReference type="SUPFAM" id="SSF49363">
    <property type="entry name" value="Purple acid phosphatase, N-terminal domain"/>
    <property type="match status" value="1"/>
</dbReference>
<dbReference type="EMBL" id="JACFXU010000013">
    <property type="protein sequence ID" value="MBA6412469.1"/>
    <property type="molecule type" value="Genomic_DNA"/>
</dbReference>
<evidence type="ECO:0000256" key="1">
    <source>
        <dbReference type="ARBA" id="ARBA00022729"/>
    </source>
</evidence>
<dbReference type="AlphaFoldDB" id="A0A7W2TV49"/>
<dbReference type="GO" id="GO:0046872">
    <property type="term" value="F:metal ion binding"/>
    <property type="evidence" value="ECO:0007669"/>
    <property type="project" value="InterPro"/>
</dbReference>
<dbReference type="InterPro" id="IPR039331">
    <property type="entry name" value="PAPs-like"/>
</dbReference>
<feature type="chain" id="PRO_5030987183" evidence="2">
    <location>
        <begin position="22"/>
        <end position="525"/>
    </location>
</feature>
<sequence length="525" mass="57196">MMGMKGLVIVSAVMLPIILSACSDSSDRRPSEVVANPCVGVETTSSRLFLQQVSSDSAIVKWRGDASELCFGSDPSKLQHLVDAQETAGEHKEALLSGLSPDTRYYYSIGAAATAPEGQFFNSSPLSGKLPKDGNTRIWLVGDSGTGGDDEREAHEGEAAAVRDGMLTFVEQSGGEAVDLFIMLGDNAYEVGSDLNYQQAVFETYPSILKTTPLWPTIGNHEMGAGQLDLCAYVEIPCGNSFLFHGGVSTSAEPEQWIEEEGAAPTLMPYLDIFTLPTAAEVGGVASGTEQYYSFDYANVHIVSLDSQLTARDEQQRATMRQWLIDDLASNTLDWTVVIFHHPPYSKGANHDSDQTENNPIDRPMWDMRNEFVPIFEQYGVDVVYSGHSHSYERSYYLRGHLGTSDTFSAAQHAELIDGDPTRPSLGQGDHRYAQLSPSSGGINDRVVYSVAGNSGKADSNSGATKPEQWLRHAAHIRQEADSLEDKRHGLAVIGSVIIDAGEHELRANFIDHNGTVLDHFIITR</sequence>
<keyword evidence="1 2" id="KW-0732">Signal</keyword>
<protein>
    <submittedName>
        <fullName evidence="4">Metallophosphoesterase family protein</fullName>
    </submittedName>
</protein>
<dbReference type="Pfam" id="PF00149">
    <property type="entry name" value="Metallophos"/>
    <property type="match status" value="1"/>
</dbReference>
<dbReference type="SUPFAM" id="SSF56300">
    <property type="entry name" value="Metallo-dependent phosphatases"/>
    <property type="match status" value="1"/>
</dbReference>
<evidence type="ECO:0000313" key="4">
    <source>
        <dbReference type="EMBL" id="MBA6412469.1"/>
    </source>
</evidence>